<accession>A0AAW2FGB0</accession>
<keyword evidence="3" id="KW-1185">Reference proteome</keyword>
<protein>
    <submittedName>
        <fullName evidence="2">Uncharacterized protein</fullName>
    </submittedName>
</protein>
<evidence type="ECO:0000256" key="1">
    <source>
        <dbReference type="SAM" id="Phobius"/>
    </source>
</evidence>
<keyword evidence="1" id="KW-0472">Membrane</keyword>
<feature type="transmembrane region" description="Helical" evidence="1">
    <location>
        <begin position="56"/>
        <end position="77"/>
    </location>
</feature>
<dbReference type="Proteomes" id="UP001430953">
    <property type="component" value="Unassembled WGS sequence"/>
</dbReference>
<keyword evidence="1" id="KW-0812">Transmembrane</keyword>
<proteinExistence type="predicted"/>
<evidence type="ECO:0000313" key="3">
    <source>
        <dbReference type="Proteomes" id="UP001430953"/>
    </source>
</evidence>
<evidence type="ECO:0000313" key="2">
    <source>
        <dbReference type="EMBL" id="KAL0112977.1"/>
    </source>
</evidence>
<keyword evidence="1" id="KW-1133">Transmembrane helix</keyword>
<dbReference type="AlphaFoldDB" id="A0AAW2FGB0"/>
<sequence>MSINNFYYKQRTSWRTYSMNSKLRLTGDRRVTRASRLVSPNHGHVVMPFRHGPARIAPSVITWSVSILFVFLSRFLGLATVRRDMRKANFVQLKISFDS</sequence>
<organism evidence="2 3">
    <name type="scientific">Cardiocondyla obscurior</name>
    <dbReference type="NCBI Taxonomy" id="286306"/>
    <lineage>
        <taxon>Eukaryota</taxon>
        <taxon>Metazoa</taxon>
        <taxon>Ecdysozoa</taxon>
        <taxon>Arthropoda</taxon>
        <taxon>Hexapoda</taxon>
        <taxon>Insecta</taxon>
        <taxon>Pterygota</taxon>
        <taxon>Neoptera</taxon>
        <taxon>Endopterygota</taxon>
        <taxon>Hymenoptera</taxon>
        <taxon>Apocrita</taxon>
        <taxon>Aculeata</taxon>
        <taxon>Formicoidea</taxon>
        <taxon>Formicidae</taxon>
        <taxon>Myrmicinae</taxon>
        <taxon>Cardiocondyla</taxon>
    </lineage>
</organism>
<name>A0AAW2FGB0_9HYME</name>
<dbReference type="EMBL" id="JADYXP020000012">
    <property type="protein sequence ID" value="KAL0112977.1"/>
    <property type="molecule type" value="Genomic_DNA"/>
</dbReference>
<reference evidence="2 3" key="1">
    <citation type="submission" date="2023-03" db="EMBL/GenBank/DDBJ databases">
        <title>High recombination rates correlate with genetic variation in Cardiocondyla obscurior ants.</title>
        <authorList>
            <person name="Errbii M."/>
        </authorList>
    </citation>
    <scope>NUCLEOTIDE SEQUENCE [LARGE SCALE GENOMIC DNA]</scope>
    <source>
        <strain evidence="2">Alpha-2009</strain>
        <tissue evidence="2">Whole body</tissue>
    </source>
</reference>
<gene>
    <name evidence="2" type="ORF">PUN28_012311</name>
</gene>
<comment type="caution">
    <text evidence="2">The sequence shown here is derived from an EMBL/GenBank/DDBJ whole genome shotgun (WGS) entry which is preliminary data.</text>
</comment>